<proteinExistence type="predicted"/>
<dbReference type="Pfam" id="PF09722">
    <property type="entry name" value="Xre_MbcA_ParS_C"/>
    <property type="match status" value="1"/>
</dbReference>
<evidence type="ECO:0000259" key="1">
    <source>
        <dbReference type="Pfam" id="PF09722"/>
    </source>
</evidence>
<dbReference type="GO" id="GO:0003677">
    <property type="term" value="F:DNA binding"/>
    <property type="evidence" value="ECO:0007669"/>
    <property type="project" value="InterPro"/>
</dbReference>
<gene>
    <name evidence="3" type="ORF">GRI40_11860</name>
</gene>
<protein>
    <submittedName>
        <fullName evidence="3">DUF2384 domain-containing protein</fullName>
    </submittedName>
</protein>
<reference evidence="3 4" key="1">
    <citation type="submission" date="2019-12" db="EMBL/GenBank/DDBJ databases">
        <title>Genomic-based taxomic classification of the family Erythrobacteraceae.</title>
        <authorList>
            <person name="Xu L."/>
        </authorList>
    </citation>
    <scope>NUCLEOTIDE SEQUENCE [LARGE SCALE GENOMIC DNA]</scope>
    <source>
        <strain evidence="3 4">100921-2</strain>
    </source>
</reference>
<evidence type="ECO:0000313" key="4">
    <source>
        <dbReference type="Proteomes" id="UP000439522"/>
    </source>
</evidence>
<dbReference type="Proteomes" id="UP000439522">
    <property type="component" value="Unassembled WGS sequence"/>
</dbReference>
<evidence type="ECO:0000313" key="3">
    <source>
        <dbReference type="EMBL" id="MXO75910.1"/>
    </source>
</evidence>
<dbReference type="Gene3D" id="1.10.260.40">
    <property type="entry name" value="lambda repressor-like DNA-binding domains"/>
    <property type="match status" value="1"/>
</dbReference>
<dbReference type="InterPro" id="IPR046847">
    <property type="entry name" value="Xre-like_HTH"/>
</dbReference>
<dbReference type="InterPro" id="IPR010982">
    <property type="entry name" value="Lambda_DNA-bd_dom_sf"/>
</dbReference>
<dbReference type="AlphaFoldDB" id="A0A6I4TIP2"/>
<feature type="domain" description="Antitoxin Xre/MbcA/ParS-like toxin-binding" evidence="1">
    <location>
        <begin position="74"/>
        <end position="123"/>
    </location>
</feature>
<dbReference type="EMBL" id="WTZA01000002">
    <property type="protein sequence ID" value="MXO75910.1"/>
    <property type="molecule type" value="Genomic_DNA"/>
</dbReference>
<evidence type="ECO:0000259" key="2">
    <source>
        <dbReference type="Pfam" id="PF20432"/>
    </source>
</evidence>
<sequence length="125" mass="13534">MATRAAEVEEGDGKVLTNAISRIAEFWGLTNAKLGSILGLSQATVSRLRAGKSELDPASKSFEAGQFLLRLFRSLDALLGSDDLAARAWLATPNLDLEARPLELIDSFKGLMTVCDYVDAHRARV</sequence>
<name>A0A6I4TIP2_9SPHN</name>
<dbReference type="SUPFAM" id="SSF47413">
    <property type="entry name" value="lambda repressor-like DNA-binding domains"/>
    <property type="match status" value="1"/>
</dbReference>
<comment type="caution">
    <text evidence="3">The sequence shown here is derived from an EMBL/GenBank/DDBJ whole genome shotgun (WGS) entry which is preliminary data.</text>
</comment>
<organism evidence="3 4">
    <name type="scientific">Tsuneonella aeria</name>
    <dbReference type="NCBI Taxonomy" id="1837929"/>
    <lineage>
        <taxon>Bacteria</taxon>
        <taxon>Pseudomonadati</taxon>
        <taxon>Pseudomonadota</taxon>
        <taxon>Alphaproteobacteria</taxon>
        <taxon>Sphingomonadales</taxon>
        <taxon>Erythrobacteraceae</taxon>
        <taxon>Tsuneonella</taxon>
    </lineage>
</organism>
<dbReference type="InterPro" id="IPR024467">
    <property type="entry name" value="Xre/MbcA/ParS-like_toxin-bd"/>
</dbReference>
<feature type="domain" description="Antitoxin Xre-like helix-turn-helix" evidence="2">
    <location>
        <begin position="14"/>
        <end position="73"/>
    </location>
</feature>
<accession>A0A6I4TIP2</accession>
<dbReference type="Pfam" id="PF20432">
    <property type="entry name" value="Xre-like-HTH"/>
    <property type="match status" value="1"/>
</dbReference>
<dbReference type="RefSeq" id="WP_057883276.1">
    <property type="nucleotide sequence ID" value="NZ_WTZA01000002.1"/>
</dbReference>
<keyword evidence="4" id="KW-1185">Reference proteome</keyword>
<dbReference type="OrthoDB" id="8481084at2"/>